<comment type="caution">
    <text evidence="2">The sequence shown here is derived from an EMBL/GenBank/DDBJ whole genome shotgun (WGS) entry which is preliminary data.</text>
</comment>
<proteinExistence type="predicted"/>
<dbReference type="Proteomes" id="UP001499967">
    <property type="component" value="Unassembled WGS sequence"/>
</dbReference>
<evidence type="ECO:0000313" key="2">
    <source>
        <dbReference type="EMBL" id="GAA0939175.1"/>
    </source>
</evidence>
<sequence>MLTALLHTAAAWPVRVVLVVASAVLVVESGSLVGIALPGSTLLVALGLWSLAGHVVRVGV</sequence>
<gene>
    <name evidence="2" type="ORF">GCM10009559_33480</name>
</gene>
<accession>A0ABP4AP24</accession>
<dbReference type="EMBL" id="BAAAHP010000092">
    <property type="protein sequence ID" value="GAA0939175.1"/>
    <property type="molecule type" value="Genomic_DNA"/>
</dbReference>
<evidence type="ECO:0000256" key="1">
    <source>
        <dbReference type="SAM" id="Phobius"/>
    </source>
</evidence>
<name>A0ABP4AP24_9PSEU</name>
<keyword evidence="3" id="KW-1185">Reference proteome</keyword>
<evidence type="ECO:0008006" key="4">
    <source>
        <dbReference type="Google" id="ProtNLM"/>
    </source>
</evidence>
<organism evidence="2 3">
    <name type="scientific">Pseudonocardia zijingensis</name>
    <dbReference type="NCBI Taxonomy" id="153376"/>
    <lineage>
        <taxon>Bacteria</taxon>
        <taxon>Bacillati</taxon>
        <taxon>Actinomycetota</taxon>
        <taxon>Actinomycetes</taxon>
        <taxon>Pseudonocardiales</taxon>
        <taxon>Pseudonocardiaceae</taxon>
        <taxon>Pseudonocardia</taxon>
    </lineage>
</organism>
<keyword evidence="1" id="KW-0472">Membrane</keyword>
<evidence type="ECO:0000313" key="3">
    <source>
        <dbReference type="Proteomes" id="UP001499967"/>
    </source>
</evidence>
<dbReference type="RefSeq" id="WP_343942333.1">
    <property type="nucleotide sequence ID" value="NZ_BAAAHP010000092.1"/>
</dbReference>
<reference evidence="3" key="1">
    <citation type="journal article" date="2019" name="Int. J. Syst. Evol. Microbiol.">
        <title>The Global Catalogue of Microorganisms (GCM) 10K type strain sequencing project: providing services to taxonomists for standard genome sequencing and annotation.</title>
        <authorList>
            <consortium name="The Broad Institute Genomics Platform"/>
            <consortium name="The Broad Institute Genome Sequencing Center for Infectious Disease"/>
            <person name="Wu L."/>
            <person name="Ma J."/>
        </authorList>
    </citation>
    <scope>NUCLEOTIDE SEQUENCE [LARGE SCALE GENOMIC DNA]</scope>
    <source>
        <strain evidence="3">JCM 11117</strain>
    </source>
</reference>
<protein>
    <recommendedName>
        <fullName evidence="4">MYXO-CTERM domain-containing protein</fullName>
    </recommendedName>
</protein>
<keyword evidence="1" id="KW-1133">Transmembrane helix</keyword>
<keyword evidence="1" id="KW-0812">Transmembrane</keyword>
<feature type="transmembrane region" description="Helical" evidence="1">
    <location>
        <begin position="31"/>
        <end position="52"/>
    </location>
</feature>